<dbReference type="SMART" id="SM00327">
    <property type="entry name" value="VWA"/>
    <property type="match status" value="2"/>
</dbReference>
<dbReference type="Proteomes" id="UP000614334">
    <property type="component" value="Unassembled WGS sequence"/>
</dbReference>
<dbReference type="PANTHER" id="PTHR34706:SF1">
    <property type="entry name" value="VWFA DOMAIN-CONTAINING PROTEIN"/>
    <property type="match status" value="1"/>
</dbReference>
<dbReference type="PROSITE" id="PS50234">
    <property type="entry name" value="VWFA"/>
    <property type="match status" value="2"/>
</dbReference>
<feature type="region of interest" description="Disordered" evidence="1">
    <location>
        <begin position="282"/>
        <end position="345"/>
    </location>
</feature>
<dbReference type="EMBL" id="JACYCF010000002">
    <property type="protein sequence ID" value="KAF8760119.1"/>
    <property type="molecule type" value="Genomic_DNA"/>
</dbReference>
<feature type="domain" description="VWFA" evidence="2">
    <location>
        <begin position="36"/>
        <end position="226"/>
    </location>
</feature>
<dbReference type="InterPro" id="IPR036465">
    <property type="entry name" value="vWFA_dom_sf"/>
</dbReference>
<dbReference type="AlphaFoldDB" id="A0A8H7M8I6"/>
<sequence>MNFLKRITSRKSSLPANGDLPTYRTENALEVLREYDIVFLVDDSGSMAGSRWNEASTALAGVAGIASQYDPDGIDIYFLNSQAGGPHMQTPGEVTKLFQDVQPWGPTPTGRRLDMLLTDYINKIDYARSTGGVYPKPVNFIVITDGVPTDDPREVIIRAARRLDANNVLLSQVGIQFIQVGDDSGASRALKEMDDKLGPRHGIRDMVDTTPYKRKRLTEERIVKILLGGINRRVDNMGGAALSVRSILVTCCAAQPFAISVKIQGSSKDTHGSKRFLCQRKEASKTRINAPPEFGGATNSGPGRRSTLSGAPTRRHSTFGSGSPQTPSPHRRAASSASHTIQAAHRANNIASQRNSPMPLGHNIASQPPAYSSVPETIIEAPPRMNNIRTACAENALELLKEYDTVFLIDDSGSMAGGLWTQAGRALAGVATVASQYDDDGIDIYFLNSREFAQNVRHESQVYQLFQRVQPRGSTPTGARLDILLRSYLTSIERAQEEFDSQDPEITGIKPVNYIVITDGAPSDDPESVIVAAAKRLDKGEFPLSQVGIQFVQIGSDPEATQALEELDDDLAGKYDIRDIVDTTPYTTELSGET</sequence>
<name>A0A8H7M8I6_9AGAM</name>
<protein>
    <submittedName>
        <fullName evidence="3">von willebrand factor</fullName>
    </submittedName>
</protein>
<gene>
    <name evidence="3" type="ORF">RHS01_02132</name>
</gene>
<evidence type="ECO:0000313" key="3">
    <source>
        <dbReference type="EMBL" id="KAF8760119.1"/>
    </source>
</evidence>
<dbReference type="InterPro" id="IPR002035">
    <property type="entry name" value="VWF_A"/>
</dbReference>
<reference evidence="3" key="1">
    <citation type="submission" date="2020-09" db="EMBL/GenBank/DDBJ databases">
        <title>Comparative genome analyses of four rice-infecting Rhizoctonia solani isolates reveal extensive enrichment of homogalacturonan modification genes.</title>
        <authorList>
            <person name="Lee D.-Y."/>
            <person name="Jeon J."/>
            <person name="Kim K.-T."/>
            <person name="Cheong K."/>
            <person name="Song H."/>
            <person name="Choi G."/>
            <person name="Ko J."/>
            <person name="Opiyo S.O."/>
            <person name="Zuo S."/>
            <person name="Madhav S."/>
            <person name="Lee Y.-H."/>
            <person name="Wang G.-L."/>
        </authorList>
    </citation>
    <scope>NUCLEOTIDE SEQUENCE</scope>
    <source>
        <strain evidence="3">AG1-IA B2</strain>
    </source>
</reference>
<feature type="domain" description="VWFA" evidence="2">
    <location>
        <begin position="404"/>
        <end position="594"/>
    </location>
</feature>
<accession>A0A8H7M8I6</accession>
<dbReference type="Gene3D" id="3.40.50.410">
    <property type="entry name" value="von Willebrand factor, type A domain"/>
    <property type="match status" value="2"/>
</dbReference>
<feature type="compositionally biased region" description="Polar residues" evidence="1">
    <location>
        <begin position="297"/>
        <end position="310"/>
    </location>
</feature>
<dbReference type="SUPFAM" id="SSF53300">
    <property type="entry name" value="vWA-like"/>
    <property type="match status" value="2"/>
</dbReference>
<proteinExistence type="predicted"/>
<evidence type="ECO:0000259" key="2">
    <source>
        <dbReference type="PROSITE" id="PS50234"/>
    </source>
</evidence>
<dbReference type="PANTHER" id="PTHR34706">
    <property type="entry name" value="SLR1338 PROTEIN"/>
    <property type="match status" value="1"/>
</dbReference>
<evidence type="ECO:0000313" key="4">
    <source>
        <dbReference type="Proteomes" id="UP000614334"/>
    </source>
</evidence>
<evidence type="ECO:0000256" key="1">
    <source>
        <dbReference type="SAM" id="MobiDB-lite"/>
    </source>
</evidence>
<organism evidence="3 4">
    <name type="scientific">Rhizoctonia solani</name>
    <dbReference type="NCBI Taxonomy" id="456999"/>
    <lineage>
        <taxon>Eukaryota</taxon>
        <taxon>Fungi</taxon>
        <taxon>Dikarya</taxon>
        <taxon>Basidiomycota</taxon>
        <taxon>Agaricomycotina</taxon>
        <taxon>Agaricomycetes</taxon>
        <taxon>Cantharellales</taxon>
        <taxon>Ceratobasidiaceae</taxon>
        <taxon>Rhizoctonia</taxon>
    </lineage>
</organism>
<comment type="caution">
    <text evidence="3">The sequence shown here is derived from an EMBL/GenBank/DDBJ whole genome shotgun (WGS) entry which is preliminary data.</text>
</comment>
<dbReference type="Pfam" id="PF00092">
    <property type="entry name" value="VWA"/>
    <property type="match status" value="1"/>
</dbReference>